<keyword evidence="3 10" id="KW-0963">Cytoplasm</keyword>
<accession>A0A0F0VW73</accession>
<feature type="binding site" evidence="12">
    <location>
        <begin position="8"/>
        <end position="13"/>
    </location>
    <ligand>
        <name>NADP(+)</name>
        <dbReference type="ChEBI" id="CHEBI:58349"/>
    </ligand>
</feature>
<keyword evidence="4 10" id="KW-0028">Amino-acid biosynthesis</keyword>
<dbReference type="PANTHER" id="PTHR11645:SF0">
    <property type="entry name" value="PYRROLINE-5-CARBOXYLATE REDUCTASE 3"/>
    <property type="match status" value="1"/>
</dbReference>
<dbReference type="InterPro" id="IPR028939">
    <property type="entry name" value="P5C_Rdtase_cat_N"/>
</dbReference>
<dbReference type="InterPro" id="IPR029036">
    <property type="entry name" value="P5CR_dimer"/>
</dbReference>
<dbReference type="InterPro" id="IPR000304">
    <property type="entry name" value="Pyrroline-COOH_reductase"/>
</dbReference>
<dbReference type="InterPro" id="IPR008927">
    <property type="entry name" value="6-PGluconate_DH-like_C_sf"/>
</dbReference>
<dbReference type="Pfam" id="PF14748">
    <property type="entry name" value="P5CR_dimer"/>
    <property type="match status" value="1"/>
</dbReference>
<feature type="domain" description="Pyrroline-5-carboxylate reductase catalytic N-terminal" evidence="14">
    <location>
        <begin position="4"/>
        <end position="99"/>
    </location>
</feature>
<evidence type="ECO:0000313" key="16">
    <source>
        <dbReference type="EMBL" id="KMK14455.1"/>
    </source>
</evidence>
<dbReference type="Pfam" id="PF03807">
    <property type="entry name" value="F420_oxidored"/>
    <property type="match status" value="1"/>
</dbReference>
<evidence type="ECO:0000259" key="15">
    <source>
        <dbReference type="Pfam" id="PF14748"/>
    </source>
</evidence>
<evidence type="ECO:0000256" key="3">
    <source>
        <dbReference type="ARBA" id="ARBA00022490"/>
    </source>
</evidence>
<dbReference type="EMBL" id="LDZF01000007">
    <property type="protein sequence ID" value="KMK14455.1"/>
    <property type="molecule type" value="Genomic_DNA"/>
</dbReference>
<dbReference type="AlphaFoldDB" id="A0A0F0VW73"/>
<comment type="function">
    <text evidence="10">Catalyzes the reduction of 1-pyrroline-5-carboxylate (PCA) to L-proline.</text>
</comment>
<dbReference type="UniPathway" id="UPA00098">
    <property type="reaction ID" value="UER00361"/>
</dbReference>
<keyword evidence="6 10" id="KW-0521">NADP</keyword>
<evidence type="ECO:0000256" key="7">
    <source>
        <dbReference type="ARBA" id="ARBA00023002"/>
    </source>
</evidence>
<name>A0A0F0VW73_PLUGE</name>
<evidence type="ECO:0000256" key="5">
    <source>
        <dbReference type="ARBA" id="ARBA00022650"/>
    </source>
</evidence>
<feature type="domain" description="Pyrroline-5-carboxylate reductase dimerisation" evidence="15">
    <location>
        <begin position="163"/>
        <end position="265"/>
    </location>
</feature>
<dbReference type="PATRIC" id="fig|61647.13.peg.5407"/>
<gene>
    <name evidence="10" type="primary">proC</name>
    <name evidence="16" type="ORF">ABW06_08975</name>
</gene>
<evidence type="ECO:0000256" key="11">
    <source>
        <dbReference type="NCBIfam" id="TIGR00112"/>
    </source>
</evidence>
<comment type="subcellular location">
    <subcellularLocation>
        <location evidence="10">Cytoplasm</location>
    </subcellularLocation>
</comment>
<dbReference type="InterPro" id="IPR053790">
    <property type="entry name" value="P5CR-like_CS"/>
</dbReference>
<evidence type="ECO:0000256" key="1">
    <source>
        <dbReference type="ARBA" id="ARBA00005205"/>
    </source>
</evidence>
<reference evidence="16 17" key="1">
    <citation type="submission" date="2015-05" db="EMBL/GenBank/DDBJ databases">
        <title>Genome sequences of Pluralibacter gergoviae.</title>
        <authorList>
            <person name="Greninger A.L."/>
            <person name="Miller S."/>
        </authorList>
    </citation>
    <scope>NUCLEOTIDE SEQUENCE [LARGE SCALE GENOMIC DNA]</scope>
    <source>
        <strain evidence="16 17">JS81F13</strain>
    </source>
</reference>
<comment type="similarity">
    <text evidence="2 10 13">Belongs to the pyrroline-5-carboxylate reductase family.</text>
</comment>
<evidence type="ECO:0000259" key="14">
    <source>
        <dbReference type="Pfam" id="PF03807"/>
    </source>
</evidence>
<protein>
    <recommendedName>
        <fullName evidence="10 11">Pyrroline-5-carboxylate reductase</fullName>
        <shortName evidence="10">P5C reductase</shortName>
        <shortName evidence="10">P5CR</shortName>
        <ecNumber evidence="10 11">1.5.1.2</ecNumber>
    </recommendedName>
    <alternativeName>
        <fullName evidence="10">PCA reductase</fullName>
    </alternativeName>
</protein>
<keyword evidence="5 10" id="KW-0641">Proline biosynthesis</keyword>
<comment type="catalytic activity">
    <reaction evidence="9 10 13">
        <text>L-proline + NADP(+) = (S)-1-pyrroline-5-carboxylate + NADPH + 2 H(+)</text>
        <dbReference type="Rhea" id="RHEA:14109"/>
        <dbReference type="ChEBI" id="CHEBI:15378"/>
        <dbReference type="ChEBI" id="CHEBI:17388"/>
        <dbReference type="ChEBI" id="CHEBI:57783"/>
        <dbReference type="ChEBI" id="CHEBI:58349"/>
        <dbReference type="ChEBI" id="CHEBI:60039"/>
        <dbReference type="EC" id="1.5.1.2"/>
    </reaction>
</comment>
<dbReference type="STRING" id="61647.LG71_23475"/>
<dbReference type="Gene3D" id="3.40.50.720">
    <property type="entry name" value="NAD(P)-binding Rossmann-like Domain"/>
    <property type="match status" value="1"/>
</dbReference>
<dbReference type="GO" id="GO:0005737">
    <property type="term" value="C:cytoplasm"/>
    <property type="evidence" value="ECO:0007669"/>
    <property type="project" value="UniProtKB-SubCell"/>
</dbReference>
<comment type="catalytic activity">
    <reaction evidence="8 10">
        <text>L-proline + NAD(+) = (S)-1-pyrroline-5-carboxylate + NADH + 2 H(+)</text>
        <dbReference type="Rhea" id="RHEA:14105"/>
        <dbReference type="ChEBI" id="CHEBI:15378"/>
        <dbReference type="ChEBI" id="CHEBI:17388"/>
        <dbReference type="ChEBI" id="CHEBI:57540"/>
        <dbReference type="ChEBI" id="CHEBI:57945"/>
        <dbReference type="ChEBI" id="CHEBI:60039"/>
        <dbReference type="EC" id="1.5.1.2"/>
    </reaction>
</comment>
<dbReference type="EC" id="1.5.1.2" evidence="10 11"/>
<feature type="binding site" evidence="12">
    <location>
        <begin position="70"/>
        <end position="73"/>
    </location>
    <ligand>
        <name>NADP(+)</name>
        <dbReference type="ChEBI" id="CHEBI:58349"/>
    </ligand>
</feature>
<keyword evidence="17" id="KW-1185">Reference proteome</keyword>
<dbReference type="InterPro" id="IPR036291">
    <property type="entry name" value="NAD(P)-bd_dom_sf"/>
</dbReference>
<dbReference type="HAMAP" id="MF_01925">
    <property type="entry name" value="P5C_reductase"/>
    <property type="match status" value="1"/>
</dbReference>
<dbReference type="GO" id="GO:0055129">
    <property type="term" value="P:L-proline biosynthetic process"/>
    <property type="evidence" value="ECO:0007669"/>
    <property type="project" value="UniProtKB-UniRule"/>
</dbReference>
<evidence type="ECO:0000256" key="8">
    <source>
        <dbReference type="ARBA" id="ARBA00050547"/>
    </source>
</evidence>
<dbReference type="eggNOG" id="COG0345">
    <property type="taxonomic scope" value="Bacteria"/>
</dbReference>
<dbReference type="FunFam" id="1.10.3730.10:FF:000001">
    <property type="entry name" value="Pyrroline-5-carboxylate reductase"/>
    <property type="match status" value="1"/>
</dbReference>
<evidence type="ECO:0000256" key="9">
    <source>
        <dbReference type="ARBA" id="ARBA00052690"/>
    </source>
</evidence>
<evidence type="ECO:0000256" key="6">
    <source>
        <dbReference type="ARBA" id="ARBA00022857"/>
    </source>
</evidence>
<dbReference type="SUPFAM" id="SSF48179">
    <property type="entry name" value="6-phosphogluconate dehydrogenase C-terminal domain-like"/>
    <property type="match status" value="1"/>
</dbReference>
<dbReference type="RefSeq" id="WP_045288241.1">
    <property type="nucleotide sequence ID" value="NZ_JZYL01000009.1"/>
</dbReference>
<evidence type="ECO:0000256" key="4">
    <source>
        <dbReference type="ARBA" id="ARBA00022605"/>
    </source>
</evidence>
<proteinExistence type="inferred from homology"/>
<sequence>MDKKIGFIGCGNMGKAILGGLIASGLVQPGQIWVYTPSSEKVAALSEQYGVNAAESAQEVAQIADIVFGAVKPGMMVKVLSEVASSLHKESLVISIAAGITLDQLAGALGHDRKIIRAMPNTPALVNAGMTSVTPNALATSEDIAEVVTIFRSFGEAEVIAEPMIHPVVGVSGSAPAYVFMFIEAMADAAVLGGMPRAQAYKFAAQAVMGSAKMVMESGSHPGELKDMVCSPGGTTIEAVRVLEQKGFRAAVIEAMAACMDKSEALSKS</sequence>
<dbReference type="PIRSF" id="PIRSF000193">
    <property type="entry name" value="Pyrrol-5-carb_rd"/>
    <property type="match status" value="1"/>
</dbReference>
<comment type="caution">
    <text evidence="16">The sequence shown here is derived from an EMBL/GenBank/DDBJ whole genome shotgun (WGS) entry which is preliminary data.</text>
</comment>
<dbReference type="FunFam" id="3.40.50.720:FF:000105">
    <property type="entry name" value="Pyrroline-5-carboxylate reductase"/>
    <property type="match status" value="1"/>
</dbReference>
<comment type="pathway">
    <text evidence="1 10 13">Amino-acid biosynthesis; L-proline biosynthesis; L-proline from L-glutamate 5-semialdehyde: step 1/1.</text>
</comment>
<dbReference type="NCBIfam" id="TIGR00112">
    <property type="entry name" value="proC"/>
    <property type="match status" value="1"/>
</dbReference>
<dbReference type="PROSITE" id="PS00521">
    <property type="entry name" value="P5CR"/>
    <property type="match status" value="1"/>
</dbReference>
<dbReference type="GO" id="GO:0004735">
    <property type="term" value="F:pyrroline-5-carboxylate reductase activity"/>
    <property type="evidence" value="ECO:0007669"/>
    <property type="project" value="UniProtKB-UniRule"/>
</dbReference>
<evidence type="ECO:0000313" key="17">
    <source>
        <dbReference type="Proteomes" id="UP000036196"/>
    </source>
</evidence>
<evidence type="ECO:0000256" key="12">
    <source>
        <dbReference type="PIRSR" id="PIRSR000193-1"/>
    </source>
</evidence>
<evidence type="ECO:0000256" key="10">
    <source>
        <dbReference type="HAMAP-Rule" id="MF_01925"/>
    </source>
</evidence>
<evidence type="ECO:0000256" key="2">
    <source>
        <dbReference type="ARBA" id="ARBA00005525"/>
    </source>
</evidence>
<keyword evidence="7 10" id="KW-0560">Oxidoreductase</keyword>
<organism evidence="16 17">
    <name type="scientific">Pluralibacter gergoviae</name>
    <name type="common">Enterobacter gergoviae</name>
    <dbReference type="NCBI Taxonomy" id="61647"/>
    <lineage>
        <taxon>Bacteria</taxon>
        <taxon>Pseudomonadati</taxon>
        <taxon>Pseudomonadota</taxon>
        <taxon>Gammaproteobacteria</taxon>
        <taxon>Enterobacterales</taxon>
        <taxon>Enterobacteriaceae</taxon>
        <taxon>Pluralibacter</taxon>
    </lineage>
</organism>
<dbReference type="Gene3D" id="1.10.3730.10">
    <property type="entry name" value="ProC C-terminal domain-like"/>
    <property type="match status" value="1"/>
</dbReference>
<dbReference type="Proteomes" id="UP000036196">
    <property type="component" value="Unassembled WGS sequence"/>
</dbReference>
<dbReference type="PANTHER" id="PTHR11645">
    <property type="entry name" value="PYRROLINE-5-CARBOXYLATE REDUCTASE"/>
    <property type="match status" value="1"/>
</dbReference>
<evidence type="ECO:0000256" key="13">
    <source>
        <dbReference type="RuleBase" id="RU003903"/>
    </source>
</evidence>
<feature type="binding site" evidence="12">
    <location>
        <position position="36"/>
    </location>
    <ligand>
        <name>NADP(+)</name>
        <dbReference type="ChEBI" id="CHEBI:58349"/>
    </ligand>
</feature>
<dbReference type="SUPFAM" id="SSF51735">
    <property type="entry name" value="NAD(P)-binding Rossmann-fold domains"/>
    <property type="match status" value="1"/>
</dbReference>